<feature type="region of interest" description="Disordered" evidence="1">
    <location>
        <begin position="93"/>
        <end position="143"/>
    </location>
</feature>
<gene>
    <name evidence="3" type="primary">P0702E04.28</name>
</gene>
<proteinExistence type="predicted"/>
<reference evidence="4" key="1">
    <citation type="journal article" date="2005" name="Nature">
        <title>The map-based sequence of the rice genome.</title>
        <authorList>
            <consortium name="International rice genome sequencing project (IRGSP)"/>
            <person name="Matsumoto T."/>
            <person name="Wu J."/>
            <person name="Kanamori H."/>
            <person name="Katayose Y."/>
            <person name="Fujisawa M."/>
            <person name="Namiki N."/>
            <person name="Mizuno H."/>
            <person name="Yamamoto K."/>
            <person name="Antonio B.A."/>
            <person name="Baba T."/>
            <person name="Sakata K."/>
            <person name="Nagamura Y."/>
            <person name="Aoki H."/>
            <person name="Arikawa K."/>
            <person name="Arita K."/>
            <person name="Bito T."/>
            <person name="Chiden Y."/>
            <person name="Fujitsuka N."/>
            <person name="Fukunaka R."/>
            <person name="Hamada M."/>
            <person name="Harada C."/>
            <person name="Hayashi A."/>
            <person name="Hijishita S."/>
            <person name="Honda M."/>
            <person name="Hosokawa S."/>
            <person name="Ichikawa Y."/>
            <person name="Idonuma A."/>
            <person name="Iijima M."/>
            <person name="Ikeda M."/>
            <person name="Ikeno M."/>
            <person name="Ito K."/>
            <person name="Ito S."/>
            <person name="Ito T."/>
            <person name="Ito Y."/>
            <person name="Ito Y."/>
            <person name="Iwabuchi A."/>
            <person name="Kamiya K."/>
            <person name="Karasawa W."/>
            <person name="Kurita K."/>
            <person name="Katagiri S."/>
            <person name="Kikuta A."/>
            <person name="Kobayashi H."/>
            <person name="Kobayashi N."/>
            <person name="Machita K."/>
            <person name="Maehara T."/>
            <person name="Masukawa M."/>
            <person name="Mizubayashi T."/>
            <person name="Mukai Y."/>
            <person name="Nagasaki H."/>
            <person name="Nagata Y."/>
            <person name="Naito S."/>
            <person name="Nakashima M."/>
            <person name="Nakama Y."/>
            <person name="Nakamichi Y."/>
            <person name="Nakamura M."/>
            <person name="Meguro A."/>
            <person name="Negishi M."/>
            <person name="Ohta I."/>
            <person name="Ohta T."/>
            <person name="Okamoto M."/>
            <person name="Ono N."/>
            <person name="Saji S."/>
            <person name="Sakaguchi M."/>
            <person name="Sakai K."/>
            <person name="Shibata M."/>
            <person name="Shimokawa T."/>
            <person name="Song J."/>
            <person name="Takazaki Y."/>
            <person name="Terasawa K."/>
            <person name="Tsugane M."/>
            <person name="Tsuji K."/>
            <person name="Ueda S."/>
            <person name="Waki K."/>
            <person name="Yamagata H."/>
            <person name="Yamamoto M."/>
            <person name="Yamamoto S."/>
            <person name="Yamane H."/>
            <person name="Yoshiki S."/>
            <person name="Yoshihara R."/>
            <person name="Yukawa K."/>
            <person name="Zhong H."/>
            <person name="Yano M."/>
            <person name="Yuan Q."/>
            <person name="Ouyang S."/>
            <person name="Liu J."/>
            <person name="Jones K.M."/>
            <person name="Gansberger K."/>
            <person name="Moffat K."/>
            <person name="Hill J."/>
            <person name="Bera J."/>
            <person name="Fadrosh D."/>
            <person name="Jin S."/>
            <person name="Johri S."/>
            <person name="Kim M."/>
            <person name="Overton L."/>
            <person name="Reardon M."/>
            <person name="Tsitrin T."/>
            <person name="Vuong H."/>
            <person name="Weaver B."/>
            <person name="Ciecko A."/>
            <person name="Tallon L."/>
            <person name="Jackson J."/>
            <person name="Pai G."/>
            <person name="Aken S.V."/>
            <person name="Utterback T."/>
            <person name="Reidmuller S."/>
            <person name="Feldblyum T."/>
            <person name="Hsiao J."/>
            <person name="Zismann V."/>
            <person name="Iobst S."/>
            <person name="de Vazeille A.R."/>
            <person name="Buell C.R."/>
            <person name="Ying K."/>
            <person name="Li Y."/>
            <person name="Lu T."/>
            <person name="Huang Y."/>
            <person name="Zhao Q."/>
            <person name="Feng Q."/>
            <person name="Zhang L."/>
            <person name="Zhu J."/>
            <person name="Weng Q."/>
            <person name="Mu J."/>
            <person name="Lu Y."/>
            <person name="Fan D."/>
            <person name="Liu Y."/>
            <person name="Guan J."/>
            <person name="Zhang Y."/>
            <person name="Yu S."/>
            <person name="Liu X."/>
            <person name="Zhang Y."/>
            <person name="Hong G."/>
            <person name="Han B."/>
            <person name="Choisne N."/>
            <person name="Demange N."/>
            <person name="Orjeda G."/>
            <person name="Samain S."/>
            <person name="Cattolico L."/>
            <person name="Pelletier E."/>
            <person name="Couloux A."/>
            <person name="Segurens B."/>
            <person name="Wincker P."/>
            <person name="D'Hont A."/>
            <person name="Scarpelli C."/>
            <person name="Weissenbach J."/>
            <person name="Salanoubat M."/>
            <person name="Quetier F."/>
            <person name="Yu Y."/>
            <person name="Kim H.R."/>
            <person name="Rambo T."/>
            <person name="Currie J."/>
            <person name="Collura K."/>
            <person name="Luo M."/>
            <person name="Yang T."/>
            <person name="Ammiraju J.S.S."/>
            <person name="Engler F."/>
            <person name="Soderlund C."/>
            <person name="Wing R.A."/>
            <person name="Palmer L.E."/>
            <person name="de la Bastide M."/>
            <person name="Spiegel L."/>
            <person name="Nascimento L."/>
            <person name="Zutavern T."/>
            <person name="O'Shaughnessy A."/>
            <person name="Dike S."/>
            <person name="Dedhia N."/>
            <person name="Preston R."/>
            <person name="Balija V."/>
            <person name="McCombie W.R."/>
            <person name="Chow T."/>
            <person name="Chen H."/>
            <person name="Chung M."/>
            <person name="Chen C."/>
            <person name="Shaw J."/>
            <person name="Wu H."/>
            <person name="Hsiao K."/>
            <person name="Chao Y."/>
            <person name="Chu M."/>
            <person name="Cheng C."/>
            <person name="Hour A."/>
            <person name="Lee P."/>
            <person name="Lin S."/>
            <person name="Lin Y."/>
            <person name="Liou J."/>
            <person name="Liu S."/>
            <person name="Hsing Y."/>
            <person name="Raghuvanshi S."/>
            <person name="Mohanty A."/>
            <person name="Bharti A.K."/>
            <person name="Gaur A."/>
            <person name="Gupta V."/>
            <person name="Kumar D."/>
            <person name="Ravi V."/>
            <person name="Vij S."/>
            <person name="Kapur A."/>
            <person name="Khurana P."/>
            <person name="Khurana P."/>
            <person name="Khurana J.P."/>
            <person name="Tyagi A.K."/>
            <person name="Gaikwad K."/>
            <person name="Singh A."/>
            <person name="Dalal V."/>
            <person name="Srivastava S."/>
            <person name="Dixit A."/>
            <person name="Pal A.K."/>
            <person name="Ghazi I.A."/>
            <person name="Yadav M."/>
            <person name="Pandit A."/>
            <person name="Bhargava A."/>
            <person name="Sureshbabu K."/>
            <person name="Batra K."/>
            <person name="Sharma T.R."/>
            <person name="Mohapatra T."/>
            <person name="Singh N.K."/>
            <person name="Messing J."/>
            <person name="Nelson A.B."/>
            <person name="Fuks G."/>
            <person name="Kavchok S."/>
            <person name="Keizer G."/>
            <person name="Linton E."/>
            <person name="Llaca V."/>
            <person name="Song R."/>
            <person name="Tanyolac B."/>
            <person name="Young S."/>
            <person name="Ho-Il K."/>
            <person name="Hahn J.H."/>
            <person name="Sangsakoo G."/>
            <person name="Vanavichit A."/>
            <person name="de Mattos Luiz.A.T."/>
            <person name="Zimmer P.D."/>
            <person name="Malone G."/>
            <person name="Dellagostin O."/>
            <person name="de Oliveira A.C."/>
            <person name="Bevan M."/>
            <person name="Bancroft I."/>
            <person name="Minx P."/>
            <person name="Cordum H."/>
            <person name="Wilson R."/>
            <person name="Cheng Z."/>
            <person name="Jin W."/>
            <person name="Jiang J."/>
            <person name="Leong S.A."/>
            <person name="Iwama H."/>
            <person name="Gojobori T."/>
            <person name="Itoh T."/>
            <person name="Niimura Y."/>
            <person name="Fujii Y."/>
            <person name="Habara T."/>
            <person name="Sakai H."/>
            <person name="Sato Y."/>
            <person name="Wilson G."/>
            <person name="Kumar K."/>
            <person name="McCouch S."/>
            <person name="Juretic N."/>
            <person name="Hoen D."/>
            <person name="Wright S."/>
            <person name="Bruskiewich R."/>
            <person name="Bureau T."/>
            <person name="Miyao A."/>
            <person name="Hirochika H."/>
            <person name="Nishikawa T."/>
            <person name="Kadowaki K."/>
            <person name="Sugiura M."/>
            <person name="Burr B."/>
            <person name="Sasaki T."/>
        </authorList>
    </citation>
    <scope>NUCLEOTIDE SEQUENCE [LARGE SCALE GENOMIC DNA]</scope>
    <source>
        <strain evidence="4">cv. Nipponbare</strain>
    </source>
</reference>
<feature type="compositionally biased region" description="Basic and acidic residues" evidence="1">
    <location>
        <begin position="43"/>
        <end position="55"/>
    </location>
</feature>
<sequence length="163" mass="17164">MLASLIIFTLLLHPSSLSLPFFFFSSHLRGPNPCGGGGVVEPPPRRREGGGKEGSRPAGIAGVAWMAEALWSPRGGDGKAAAREAIGRQELCVQRRWEGRGEGGGRPAGTERAAEAGGNDGVAEERHAERRDDRGDGGRREKWVGPCVGPMIGKGILVAIFGQ</sequence>
<feature type="region of interest" description="Disordered" evidence="1">
    <location>
        <begin position="34"/>
        <end position="59"/>
    </location>
</feature>
<organism evidence="3 4">
    <name type="scientific">Oryza sativa subsp. japonica</name>
    <name type="common">Rice</name>
    <dbReference type="NCBI Taxonomy" id="39947"/>
    <lineage>
        <taxon>Eukaryota</taxon>
        <taxon>Viridiplantae</taxon>
        <taxon>Streptophyta</taxon>
        <taxon>Embryophyta</taxon>
        <taxon>Tracheophyta</taxon>
        <taxon>Spermatophyta</taxon>
        <taxon>Magnoliopsida</taxon>
        <taxon>Liliopsida</taxon>
        <taxon>Poales</taxon>
        <taxon>Poaceae</taxon>
        <taxon>BOP clade</taxon>
        <taxon>Oryzoideae</taxon>
        <taxon>Oryzeae</taxon>
        <taxon>Oryzinae</taxon>
        <taxon>Oryza</taxon>
        <taxon>Oryza sativa</taxon>
    </lineage>
</organism>
<keyword evidence="2" id="KW-0732">Signal</keyword>
<evidence type="ECO:0000256" key="1">
    <source>
        <dbReference type="SAM" id="MobiDB-lite"/>
    </source>
</evidence>
<feature type="compositionally biased region" description="Basic and acidic residues" evidence="1">
    <location>
        <begin position="123"/>
        <end position="143"/>
    </location>
</feature>
<protein>
    <submittedName>
        <fullName evidence="3">Uncharacterized protein</fullName>
    </submittedName>
</protein>
<evidence type="ECO:0000256" key="2">
    <source>
        <dbReference type="SAM" id="SignalP"/>
    </source>
</evidence>
<evidence type="ECO:0000313" key="3">
    <source>
        <dbReference type="EMBL" id="BAD11658.1"/>
    </source>
</evidence>
<dbReference type="EMBL" id="AP005529">
    <property type="protein sequence ID" value="BAD11658.1"/>
    <property type="molecule type" value="Genomic_DNA"/>
</dbReference>
<feature type="compositionally biased region" description="Low complexity" evidence="1">
    <location>
        <begin position="108"/>
        <end position="117"/>
    </location>
</feature>
<accession>Q6YZD1</accession>
<dbReference type="AlphaFoldDB" id="Q6YZD1"/>
<name>Q6YZD1_ORYSJ</name>
<feature type="signal peptide" evidence="2">
    <location>
        <begin position="1"/>
        <end position="18"/>
    </location>
</feature>
<feature type="compositionally biased region" description="Basic and acidic residues" evidence="1">
    <location>
        <begin position="93"/>
        <end position="103"/>
    </location>
</feature>
<reference evidence="4" key="2">
    <citation type="journal article" date="2008" name="Nucleic Acids Res.">
        <title>The rice annotation project database (RAP-DB): 2008 update.</title>
        <authorList>
            <consortium name="The rice annotation project (RAP)"/>
        </authorList>
    </citation>
    <scope>GENOME REANNOTATION</scope>
    <source>
        <strain evidence="4">cv. Nipponbare</strain>
    </source>
</reference>
<feature type="chain" id="PRO_5004282600" evidence="2">
    <location>
        <begin position="19"/>
        <end position="163"/>
    </location>
</feature>
<dbReference type="Proteomes" id="UP000000763">
    <property type="component" value="Chromosome 8"/>
</dbReference>
<evidence type="ECO:0000313" key="4">
    <source>
        <dbReference type="Proteomes" id="UP000000763"/>
    </source>
</evidence>